<dbReference type="Proteomes" id="UP000198339">
    <property type="component" value="Unassembled WGS sequence"/>
</dbReference>
<evidence type="ECO:0000256" key="1">
    <source>
        <dbReference type="SAM" id="SignalP"/>
    </source>
</evidence>
<reference evidence="2 3" key="1">
    <citation type="submission" date="2017-06" db="EMBL/GenBank/DDBJ databases">
        <authorList>
            <person name="Kim H.J."/>
            <person name="Triplett B.A."/>
        </authorList>
    </citation>
    <scope>NUCLEOTIDE SEQUENCE [LARGE SCALE GENOMIC DNA]</scope>
    <source>
        <strain evidence="2 3">DS15</strain>
    </source>
</reference>
<proteinExistence type="predicted"/>
<sequence>MTRHWFRGFFWAAMAAASAIPAGAAALEPAEVAVPAGQAWTHPHSGIAVPATLGGITRTKVIAFAPDNLDVGVAFETKGAAESLTLYVFRDTSGDIPVWFAQAQGSVEARALFGNPSPAIAPQAFVPPGQATASALRTVYAPHGDSGYRSTGIVMLAVGDWYVKLRASSKSRGPAELAAWMNDILAEIRWPDRIEGHAPATPVTDCAVPLAFAADAADAPSDAGSRAAAAFGVMFQQQGTSSNPFKAQPIARWCRDEVVGDNMRVYRPDDGSDRYLIALGDNGNAVLVGKTGAWSAVTPAGNASAPYQILLVSAAETMLYAPQTGLPSIDRVAEVLNAGHPVARLSGWGKDAEIDILTDPK</sequence>
<dbReference type="AlphaFoldDB" id="A0A239KHD3"/>
<dbReference type="RefSeq" id="WP_141134019.1">
    <property type="nucleotide sequence ID" value="NZ_FZPA01000014.1"/>
</dbReference>
<protein>
    <submittedName>
        <fullName evidence="2">Uncharacterized protein</fullName>
    </submittedName>
</protein>
<dbReference type="OrthoDB" id="7462684at2"/>
<dbReference type="EMBL" id="FZPA01000014">
    <property type="protein sequence ID" value="SNT17767.1"/>
    <property type="molecule type" value="Genomic_DNA"/>
</dbReference>
<name>A0A239KHD3_9SPHN</name>
<feature type="signal peptide" evidence="1">
    <location>
        <begin position="1"/>
        <end position="24"/>
    </location>
</feature>
<accession>A0A239KHD3</accession>
<keyword evidence="1" id="KW-0732">Signal</keyword>
<keyword evidence="3" id="KW-1185">Reference proteome</keyword>
<evidence type="ECO:0000313" key="2">
    <source>
        <dbReference type="EMBL" id="SNT17767.1"/>
    </source>
</evidence>
<evidence type="ECO:0000313" key="3">
    <source>
        <dbReference type="Proteomes" id="UP000198339"/>
    </source>
</evidence>
<feature type="chain" id="PRO_5012059895" evidence="1">
    <location>
        <begin position="25"/>
        <end position="361"/>
    </location>
</feature>
<organism evidence="2 3">
    <name type="scientific">Sphingopyxis indica</name>
    <dbReference type="NCBI Taxonomy" id="436663"/>
    <lineage>
        <taxon>Bacteria</taxon>
        <taxon>Pseudomonadati</taxon>
        <taxon>Pseudomonadota</taxon>
        <taxon>Alphaproteobacteria</taxon>
        <taxon>Sphingomonadales</taxon>
        <taxon>Sphingomonadaceae</taxon>
        <taxon>Sphingopyxis</taxon>
    </lineage>
</organism>
<gene>
    <name evidence="2" type="ORF">SAMN06295955_11468</name>
</gene>